<dbReference type="Gene3D" id="3.40.50.150">
    <property type="entry name" value="Vaccinia Virus protein VP39"/>
    <property type="match status" value="1"/>
</dbReference>
<comment type="caution">
    <text evidence="1">The sequence shown here is derived from an EMBL/GenBank/DDBJ whole genome shotgun (WGS) entry which is preliminary data.</text>
</comment>
<organism evidence="1 2">
    <name type="scientific">Salinispora arenicola</name>
    <dbReference type="NCBI Taxonomy" id="168697"/>
    <lineage>
        <taxon>Bacteria</taxon>
        <taxon>Bacillati</taxon>
        <taxon>Actinomycetota</taxon>
        <taxon>Actinomycetes</taxon>
        <taxon>Micromonosporales</taxon>
        <taxon>Micromonosporaceae</taxon>
        <taxon>Salinispora</taxon>
    </lineage>
</organism>
<dbReference type="EMBL" id="BOQM01000030">
    <property type="protein sequence ID" value="GIM87112.1"/>
    <property type="molecule type" value="Genomic_DNA"/>
</dbReference>
<evidence type="ECO:0000313" key="2">
    <source>
        <dbReference type="Proteomes" id="UP000677457"/>
    </source>
</evidence>
<protein>
    <submittedName>
        <fullName evidence="1">Uncharacterized protein</fullName>
    </submittedName>
</protein>
<dbReference type="InterPro" id="IPR029063">
    <property type="entry name" value="SAM-dependent_MTases_sf"/>
</dbReference>
<accession>A0ABQ4JWQ0</accession>
<gene>
    <name evidence="1" type="ORF">Sar04_38480</name>
</gene>
<dbReference type="GeneID" id="93774264"/>
<dbReference type="Pfam" id="PF01135">
    <property type="entry name" value="PCMT"/>
    <property type="match status" value="1"/>
</dbReference>
<proteinExistence type="predicted"/>
<evidence type="ECO:0000313" key="1">
    <source>
        <dbReference type="EMBL" id="GIM87112.1"/>
    </source>
</evidence>
<keyword evidence="2" id="KW-1185">Reference proteome</keyword>
<name>A0ABQ4JWQ0_SALAC</name>
<reference evidence="1 2" key="1">
    <citation type="submission" date="2021-03" db="EMBL/GenBank/DDBJ databases">
        <title>Whole genome shotgun sequence of Salinispora arenicola NBRC 105043.</title>
        <authorList>
            <person name="Komaki H."/>
            <person name="Tamura T."/>
        </authorList>
    </citation>
    <scope>NUCLEOTIDE SEQUENCE [LARGE SCALE GENOMIC DNA]</scope>
    <source>
        <strain evidence="1 2">NBRC 105043</strain>
    </source>
</reference>
<dbReference type="SUPFAM" id="SSF53335">
    <property type="entry name" value="S-adenosyl-L-methionine-dependent methyltransferases"/>
    <property type="match status" value="1"/>
</dbReference>
<sequence length="45" mass="5077">MRRNLDDTGYHHVRMIIRDGAEGAAEHGPYDRIIVTVGAWDIARA</sequence>
<dbReference type="RefSeq" id="WP_211842032.1">
    <property type="nucleotide sequence ID" value="NZ_BOQM01000030.1"/>
</dbReference>
<dbReference type="Proteomes" id="UP000677457">
    <property type="component" value="Unassembled WGS sequence"/>
</dbReference>